<dbReference type="InterPro" id="IPR003010">
    <property type="entry name" value="C-N_Hydrolase"/>
</dbReference>
<evidence type="ECO:0000259" key="3">
    <source>
        <dbReference type="PROSITE" id="PS50263"/>
    </source>
</evidence>
<dbReference type="InterPro" id="IPR000132">
    <property type="entry name" value="Nitrilase/CN_hydratase_CS"/>
</dbReference>
<reference evidence="4" key="1">
    <citation type="submission" date="2023-06" db="EMBL/GenBank/DDBJ databases">
        <title>Multi-omics analyses reveal the molecular pathogenesis toolkit of Lasiodiplodia hormozganensis, a cross-kingdom pathogen.</title>
        <authorList>
            <person name="Felix C."/>
            <person name="Meneses R."/>
            <person name="Goncalves M.F.M."/>
            <person name="Tilleman L."/>
            <person name="Duarte A.S."/>
            <person name="Jorrin-Novo J.V."/>
            <person name="Van De Peer Y."/>
            <person name="Deforce D."/>
            <person name="Van Nieuwerburgh F."/>
            <person name="Esteves A.C."/>
            <person name="Alves A."/>
        </authorList>
    </citation>
    <scope>NUCLEOTIDE SEQUENCE</scope>
    <source>
        <strain evidence="4">CBS 339.90</strain>
    </source>
</reference>
<comment type="caution">
    <text evidence="4">The sequence shown here is derived from an EMBL/GenBank/DDBJ whole genome shotgun (WGS) entry which is preliminary data.</text>
</comment>
<keyword evidence="5" id="KW-1185">Reference proteome</keyword>
<dbReference type="Proteomes" id="UP001175001">
    <property type="component" value="Unassembled WGS sequence"/>
</dbReference>
<dbReference type="SUPFAM" id="SSF56317">
    <property type="entry name" value="Carbon-nitrogen hydrolase"/>
    <property type="match status" value="1"/>
</dbReference>
<dbReference type="PANTHER" id="PTHR46044:SF1">
    <property type="entry name" value="CN HYDROLASE DOMAIN-CONTAINING PROTEIN"/>
    <property type="match status" value="1"/>
</dbReference>
<dbReference type="InterPro" id="IPR044149">
    <property type="entry name" value="Nitrilases_CHs"/>
</dbReference>
<evidence type="ECO:0000256" key="2">
    <source>
        <dbReference type="PROSITE-ProRule" id="PRU10139"/>
    </source>
</evidence>
<comment type="similarity">
    <text evidence="1">Belongs to the carbon-nitrogen hydrolase superfamily. Nitrilase family.</text>
</comment>
<dbReference type="GO" id="GO:0000257">
    <property type="term" value="F:nitrilase activity"/>
    <property type="evidence" value="ECO:0007669"/>
    <property type="project" value="UniProtKB-ARBA"/>
</dbReference>
<gene>
    <name evidence="4" type="ORF">DIS24_g249</name>
</gene>
<dbReference type="Pfam" id="PF00795">
    <property type="entry name" value="CN_hydrolase"/>
    <property type="match status" value="1"/>
</dbReference>
<dbReference type="GO" id="GO:0016836">
    <property type="term" value="F:hydro-lyase activity"/>
    <property type="evidence" value="ECO:0007669"/>
    <property type="project" value="UniProtKB-ARBA"/>
</dbReference>
<dbReference type="Gene3D" id="3.60.110.10">
    <property type="entry name" value="Carbon-nitrogen hydrolase"/>
    <property type="match status" value="1"/>
</dbReference>
<dbReference type="AlphaFoldDB" id="A0AA39Z6E6"/>
<evidence type="ECO:0000313" key="4">
    <source>
        <dbReference type="EMBL" id="KAK0664911.1"/>
    </source>
</evidence>
<protein>
    <submittedName>
        <fullName evidence="4">Nitrilase</fullName>
    </submittedName>
</protein>
<organism evidence="4 5">
    <name type="scientific">Lasiodiplodia hormozganensis</name>
    <dbReference type="NCBI Taxonomy" id="869390"/>
    <lineage>
        <taxon>Eukaryota</taxon>
        <taxon>Fungi</taxon>
        <taxon>Dikarya</taxon>
        <taxon>Ascomycota</taxon>
        <taxon>Pezizomycotina</taxon>
        <taxon>Dothideomycetes</taxon>
        <taxon>Dothideomycetes incertae sedis</taxon>
        <taxon>Botryosphaeriales</taxon>
        <taxon>Botryosphaeriaceae</taxon>
        <taxon>Lasiodiplodia</taxon>
    </lineage>
</organism>
<evidence type="ECO:0000256" key="1">
    <source>
        <dbReference type="ARBA" id="ARBA00008129"/>
    </source>
</evidence>
<sequence>MASSSTTVPRMKLKAAAVHAAPVFMDKKATTAKVVRIIEEAGKQGIKLLGFPETFIPGYPYFCEAYPPIQQVGALAKYADESVVCDSSDASMRSVQAACRAAGVTVSLGVSERMPGGGYTLFNSQVVVDSDGAILGVHRKLQPTYAERF</sequence>
<dbReference type="EMBL" id="JAUJDW010000001">
    <property type="protein sequence ID" value="KAK0664911.1"/>
    <property type="molecule type" value="Genomic_DNA"/>
</dbReference>
<dbReference type="PROSITE" id="PS50263">
    <property type="entry name" value="CN_HYDROLASE"/>
    <property type="match status" value="1"/>
</dbReference>
<dbReference type="PROSITE" id="PS00920">
    <property type="entry name" value="NITRIL_CHT_1"/>
    <property type="match status" value="1"/>
</dbReference>
<proteinExistence type="inferred from homology"/>
<dbReference type="InterPro" id="IPR036526">
    <property type="entry name" value="C-N_Hydrolase_sf"/>
</dbReference>
<feature type="domain" description="CN hydrolase" evidence="3">
    <location>
        <begin position="13"/>
        <end position="149"/>
    </location>
</feature>
<feature type="active site" description="Proton acceptor" evidence="2">
    <location>
        <position position="53"/>
    </location>
</feature>
<accession>A0AA39Z6E6</accession>
<evidence type="ECO:0000313" key="5">
    <source>
        <dbReference type="Proteomes" id="UP001175001"/>
    </source>
</evidence>
<dbReference type="PANTHER" id="PTHR46044">
    <property type="entry name" value="NITRILASE"/>
    <property type="match status" value="1"/>
</dbReference>
<name>A0AA39Z6E6_9PEZI</name>